<dbReference type="GO" id="GO:0006508">
    <property type="term" value="P:proteolysis"/>
    <property type="evidence" value="ECO:0007669"/>
    <property type="project" value="UniProtKB-KW"/>
</dbReference>
<dbReference type="InterPro" id="IPR008758">
    <property type="entry name" value="Peptidase_S28"/>
</dbReference>
<dbReference type="Pfam" id="PF05577">
    <property type="entry name" value="Peptidase_S28"/>
    <property type="match status" value="1"/>
</dbReference>
<keyword evidence="2" id="KW-0645">Protease</keyword>
<proteinExistence type="inferred from homology"/>
<reference evidence="6 7" key="1">
    <citation type="submission" date="2023-01" db="EMBL/GenBank/DDBJ databases">
        <authorList>
            <person name="Whitehead M."/>
        </authorList>
    </citation>
    <scope>NUCLEOTIDE SEQUENCE [LARGE SCALE GENOMIC DNA]</scope>
</reference>
<keyword evidence="5" id="KW-0325">Glycoprotein</keyword>
<dbReference type="Proteomes" id="UP001160148">
    <property type="component" value="Unassembled WGS sequence"/>
</dbReference>
<evidence type="ECO:0000256" key="1">
    <source>
        <dbReference type="ARBA" id="ARBA00011079"/>
    </source>
</evidence>
<dbReference type="Gene3D" id="3.40.50.1820">
    <property type="entry name" value="alpha/beta hydrolase"/>
    <property type="match status" value="1"/>
</dbReference>
<evidence type="ECO:0000256" key="2">
    <source>
        <dbReference type="ARBA" id="ARBA00022670"/>
    </source>
</evidence>
<gene>
    <name evidence="6" type="ORF">MEUPH1_LOCUS26152</name>
</gene>
<dbReference type="PANTHER" id="PTHR11010">
    <property type="entry name" value="PROTEASE S28 PRO-X CARBOXYPEPTIDASE-RELATED"/>
    <property type="match status" value="1"/>
</dbReference>
<dbReference type="GO" id="GO:0070008">
    <property type="term" value="F:serine-type exopeptidase activity"/>
    <property type="evidence" value="ECO:0007669"/>
    <property type="project" value="InterPro"/>
</dbReference>
<organism evidence="6 7">
    <name type="scientific">Macrosiphum euphorbiae</name>
    <name type="common">potato aphid</name>
    <dbReference type="NCBI Taxonomy" id="13131"/>
    <lineage>
        <taxon>Eukaryota</taxon>
        <taxon>Metazoa</taxon>
        <taxon>Ecdysozoa</taxon>
        <taxon>Arthropoda</taxon>
        <taxon>Hexapoda</taxon>
        <taxon>Insecta</taxon>
        <taxon>Pterygota</taxon>
        <taxon>Neoptera</taxon>
        <taxon>Paraneoptera</taxon>
        <taxon>Hemiptera</taxon>
        <taxon>Sternorrhyncha</taxon>
        <taxon>Aphidomorpha</taxon>
        <taxon>Aphidoidea</taxon>
        <taxon>Aphididae</taxon>
        <taxon>Macrosiphini</taxon>
        <taxon>Macrosiphum</taxon>
    </lineage>
</organism>
<dbReference type="PANTHER" id="PTHR11010:SF117">
    <property type="entry name" value="SERINE PROTEASE 16"/>
    <property type="match status" value="1"/>
</dbReference>
<keyword evidence="4" id="KW-0378">Hydrolase</keyword>
<comment type="similarity">
    <text evidence="1">Belongs to the peptidase S28 family.</text>
</comment>
<accession>A0AAV0XVP2</accession>
<name>A0AAV0XVP2_9HEMI</name>
<evidence type="ECO:0000313" key="7">
    <source>
        <dbReference type="Proteomes" id="UP001160148"/>
    </source>
</evidence>
<protein>
    <submittedName>
        <fullName evidence="6">Uncharacterized protein</fullName>
    </submittedName>
</protein>
<evidence type="ECO:0000256" key="5">
    <source>
        <dbReference type="ARBA" id="ARBA00023180"/>
    </source>
</evidence>
<dbReference type="InterPro" id="IPR029058">
    <property type="entry name" value="AB_hydrolase_fold"/>
</dbReference>
<keyword evidence="7" id="KW-1185">Reference proteome</keyword>
<comment type="caution">
    <text evidence="6">The sequence shown here is derived from an EMBL/GenBank/DDBJ whole genome shotgun (WGS) entry which is preliminary data.</text>
</comment>
<dbReference type="GO" id="GO:0008239">
    <property type="term" value="F:dipeptidyl-peptidase activity"/>
    <property type="evidence" value="ECO:0007669"/>
    <property type="project" value="TreeGrafter"/>
</dbReference>
<evidence type="ECO:0000256" key="4">
    <source>
        <dbReference type="ARBA" id="ARBA00022801"/>
    </source>
</evidence>
<dbReference type="AlphaFoldDB" id="A0AAV0XVP2"/>
<evidence type="ECO:0000256" key="3">
    <source>
        <dbReference type="ARBA" id="ARBA00022729"/>
    </source>
</evidence>
<evidence type="ECO:0000313" key="6">
    <source>
        <dbReference type="EMBL" id="CAI6372253.1"/>
    </source>
</evidence>
<keyword evidence="3" id="KW-0732">Signal</keyword>
<sequence>MIHHDLKKKTSRIIYLHGSDDVWSTLGLIEPRTKDSVSIVIKGGSHCADVYPSRSSDPPQLKKARITVAFYFKKMVVGRIMFCTDKR</sequence>
<dbReference type="EMBL" id="CARXXK010001029">
    <property type="protein sequence ID" value="CAI6372253.1"/>
    <property type="molecule type" value="Genomic_DNA"/>
</dbReference>